<dbReference type="Gene3D" id="3.10.100.10">
    <property type="entry name" value="Mannose-Binding Protein A, subunit A"/>
    <property type="match status" value="1"/>
</dbReference>
<evidence type="ECO:0000256" key="2">
    <source>
        <dbReference type="ARBA" id="ARBA00022525"/>
    </source>
</evidence>
<dbReference type="InterPro" id="IPR001304">
    <property type="entry name" value="C-type_lectin-like"/>
</dbReference>
<dbReference type="Pfam" id="PF00059">
    <property type="entry name" value="Lectin_C"/>
    <property type="match status" value="1"/>
</dbReference>
<evidence type="ECO:0000313" key="7">
    <source>
        <dbReference type="Proteomes" id="UP001178461"/>
    </source>
</evidence>
<reference evidence="6" key="1">
    <citation type="submission" date="2022-12" db="EMBL/GenBank/DDBJ databases">
        <authorList>
            <person name="Alioto T."/>
            <person name="Alioto T."/>
            <person name="Gomez Garrido J."/>
        </authorList>
    </citation>
    <scope>NUCLEOTIDE SEQUENCE</scope>
</reference>
<dbReference type="GO" id="GO:0005576">
    <property type="term" value="C:extracellular region"/>
    <property type="evidence" value="ECO:0007669"/>
    <property type="project" value="UniProtKB-SubCell"/>
</dbReference>
<feature type="chain" id="PRO_5041240700" description="C-type lectin domain-containing protein" evidence="4">
    <location>
        <begin position="28"/>
        <end position="176"/>
    </location>
</feature>
<sequence>MQPSSDPRLSLLCTCLVLIWQLSFGFAMKIKKAENPYGLNGCLRGWKREMESCYHVFSNRLTWHEAVKTCRVFDMTSELVSIREATELDLLAEDLKRSMELSVWIGLSDEDRDGNWKWTDGSAAEFLPWAEGEPNKHGINSCASLFRGDGFEKFRAESCKNVESYVCKHRPNYGSS</sequence>
<dbReference type="PRINTS" id="PR01504">
    <property type="entry name" value="PNCREATITSAP"/>
</dbReference>
<evidence type="ECO:0000259" key="5">
    <source>
        <dbReference type="PROSITE" id="PS50041"/>
    </source>
</evidence>
<evidence type="ECO:0000256" key="3">
    <source>
        <dbReference type="ARBA" id="ARBA00023157"/>
    </source>
</evidence>
<dbReference type="EMBL" id="OX395135">
    <property type="protein sequence ID" value="CAI5786646.1"/>
    <property type="molecule type" value="Genomic_DNA"/>
</dbReference>
<dbReference type="AlphaFoldDB" id="A0AA35KZQ4"/>
<dbReference type="InterPro" id="IPR050111">
    <property type="entry name" value="C-type_lectin/snaclec_domain"/>
</dbReference>
<feature type="signal peptide" evidence="4">
    <location>
        <begin position="1"/>
        <end position="27"/>
    </location>
</feature>
<keyword evidence="7" id="KW-1185">Reference proteome</keyword>
<dbReference type="Proteomes" id="UP001178461">
    <property type="component" value="Chromosome 10"/>
</dbReference>
<dbReference type="SUPFAM" id="SSF56436">
    <property type="entry name" value="C-type lectin-like"/>
    <property type="match status" value="1"/>
</dbReference>
<evidence type="ECO:0000256" key="1">
    <source>
        <dbReference type="ARBA" id="ARBA00004613"/>
    </source>
</evidence>
<keyword evidence="4" id="KW-0732">Signal</keyword>
<protein>
    <recommendedName>
        <fullName evidence="5">C-type lectin domain-containing protein</fullName>
    </recommendedName>
</protein>
<dbReference type="InterPro" id="IPR016186">
    <property type="entry name" value="C-type_lectin-like/link_sf"/>
</dbReference>
<name>A0AA35KZQ4_9SAUR</name>
<organism evidence="6 7">
    <name type="scientific">Podarcis lilfordi</name>
    <name type="common">Lilford's wall lizard</name>
    <dbReference type="NCBI Taxonomy" id="74358"/>
    <lineage>
        <taxon>Eukaryota</taxon>
        <taxon>Metazoa</taxon>
        <taxon>Chordata</taxon>
        <taxon>Craniata</taxon>
        <taxon>Vertebrata</taxon>
        <taxon>Euteleostomi</taxon>
        <taxon>Lepidosauria</taxon>
        <taxon>Squamata</taxon>
        <taxon>Bifurcata</taxon>
        <taxon>Unidentata</taxon>
        <taxon>Episquamata</taxon>
        <taxon>Laterata</taxon>
        <taxon>Lacertibaenia</taxon>
        <taxon>Lacertidae</taxon>
        <taxon>Podarcis</taxon>
    </lineage>
</organism>
<comment type="subcellular location">
    <subcellularLocation>
        <location evidence="1">Secreted</location>
    </subcellularLocation>
</comment>
<dbReference type="PANTHER" id="PTHR22803">
    <property type="entry name" value="MANNOSE, PHOSPHOLIPASE, LECTIN RECEPTOR RELATED"/>
    <property type="match status" value="1"/>
</dbReference>
<evidence type="ECO:0000256" key="4">
    <source>
        <dbReference type="SAM" id="SignalP"/>
    </source>
</evidence>
<keyword evidence="3" id="KW-1015">Disulfide bond</keyword>
<dbReference type="InterPro" id="IPR016187">
    <property type="entry name" value="CTDL_fold"/>
</dbReference>
<keyword evidence="2" id="KW-0964">Secreted</keyword>
<feature type="domain" description="C-type lectin" evidence="5">
    <location>
        <begin position="49"/>
        <end position="168"/>
    </location>
</feature>
<accession>A0AA35KZQ4</accession>
<dbReference type="SMART" id="SM00034">
    <property type="entry name" value="CLECT"/>
    <property type="match status" value="1"/>
</dbReference>
<dbReference type="CDD" id="cd00037">
    <property type="entry name" value="CLECT"/>
    <property type="match status" value="1"/>
</dbReference>
<proteinExistence type="predicted"/>
<dbReference type="PROSITE" id="PS50041">
    <property type="entry name" value="C_TYPE_LECTIN_2"/>
    <property type="match status" value="1"/>
</dbReference>
<evidence type="ECO:0000313" key="6">
    <source>
        <dbReference type="EMBL" id="CAI5786646.1"/>
    </source>
</evidence>
<gene>
    <name evidence="6" type="ORF">PODLI_1B031505</name>
</gene>